<keyword evidence="2" id="KW-1185">Reference proteome</keyword>
<reference evidence="1 2" key="1">
    <citation type="submission" date="2020-05" db="EMBL/GenBank/DDBJ databases">
        <title>Draft genome sequence of Desulfovibrio psychrotolerans JS1T.</title>
        <authorList>
            <person name="Ueno A."/>
            <person name="Tamazawa S."/>
            <person name="Tamamura S."/>
            <person name="Murakami T."/>
            <person name="Kiyama T."/>
            <person name="Inomata H."/>
            <person name="Amano Y."/>
            <person name="Miyakawa K."/>
            <person name="Tamaki H."/>
            <person name="Naganuma T."/>
            <person name="Kaneko K."/>
        </authorList>
    </citation>
    <scope>NUCLEOTIDE SEQUENCE [LARGE SCALE GENOMIC DNA]</scope>
    <source>
        <strain evidence="1 2">JS1</strain>
    </source>
</reference>
<name>A0A7J0BY56_9BACT</name>
<evidence type="ECO:0000313" key="2">
    <source>
        <dbReference type="Proteomes" id="UP000503820"/>
    </source>
</evidence>
<sequence length="107" mass="11935">MNANIRLLFRYMFLPVRRQGSFQGRFLPDKGEPARGRFGMVEWPVPIGLPVGLTVGLHLFPAARLRRRTPAARYGPPGNTPEKAEAGAARAAPALLHNHYFMTRSPK</sequence>
<proteinExistence type="predicted"/>
<dbReference type="AlphaFoldDB" id="A0A7J0BY56"/>
<gene>
    <name evidence="1" type="ORF">DSM19430T_33130</name>
</gene>
<comment type="caution">
    <text evidence="1">The sequence shown here is derived from an EMBL/GenBank/DDBJ whole genome shotgun (WGS) entry which is preliminary data.</text>
</comment>
<dbReference type="EMBL" id="BLVP01000043">
    <property type="protein sequence ID" value="GFM38629.1"/>
    <property type="molecule type" value="Genomic_DNA"/>
</dbReference>
<evidence type="ECO:0000313" key="1">
    <source>
        <dbReference type="EMBL" id="GFM38629.1"/>
    </source>
</evidence>
<accession>A0A7J0BY56</accession>
<organism evidence="1 2">
    <name type="scientific">Desulfovibrio psychrotolerans</name>
    <dbReference type="NCBI Taxonomy" id="415242"/>
    <lineage>
        <taxon>Bacteria</taxon>
        <taxon>Pseudomonadati</taxon>
        <taxon>Thermodesulfobacteriota</taxon>
        <taxon>Desulfovibrionia</taxon>
        <taxon>Desulfovibrionales</taxon>
        <taxon>Desulfovibrionaceae</taxon>
        <taxon>Desulfovibrio</taxon>
    </lineage>
</organism>
<protein>
    <submittedName>
        <fullName evidence="1">Uncharacterized protein</fullName>
    </submittedName>
</protein>
<dbReference type="Proteomes" id="UP000503820">
    <property type="component" value="Unassembled WGS sequence"/>
</dbReference>